<dbReference type="HOGENOM" id="CLU_3276070_0_0_9"/>
<dbReference type="AlphaFoldDB" id="D4L254"/>
<reference evidence="1 2" key="1">
    <citation type="submission" date="2010-03" db="EMBL/GenBank/DDBJ databases">
        <title>The genome sequence of Roseburia intestinalis XB6B4.</title>
        <authorList>
            <consortium name="metaHIT consortium -- http://www.metahit.eu/"/>
            <person name="Pajon A."/>
            <person name="Turner K."/>
            <person name="Parkhill J."/>
            <person name="Bernalier A."/>
        </authorList>
    </citation>
    <scope>NUCLEOTIDE SEQUENCE [LARGE SCALE GENOMIC DNA]</scope>
    <source>
        <strain evidence="1 2">XB6B4</strain>
    </source>
</reference>
<proteinExistence type="predicted"/>
<dbReference type="KEGG" id="rix:RO1_34050"/>
<evidence type="ECO:0000313" key="2">
    <source>
        <dbReference type="Proteomes" id="UP000008953"/>
    </source>
</evidence>
<reference evidence="1 2" key="2">
    <citation type="submission" date="2010-03" db="EMBL/GenBank/DDBJ databases">
        <authorList>
            <person name="Pajon A."/>
        </authorList>
    </citation>
    <scope>NUCLEOTIDE SEQUENCE [LARGE SCALE GENOMIC DNA]</scope>
    <source>
        <strain evidence="1 2">XB6B4</strain>
    </source>
</reference>
<dbReference type="PATRIC" id="fig|718255.3.peg.774"/>
<accession>D4L254</accession>
<name>D4L254_9FIRM</name>
<sequence>MIHCRTREEELSKFDFLARENAKRYNIHINDMKGGGQHERG</sequence>
<gene>
    <name evidence="1" type="ORF">RO1_34050</name>
</gene>
<evidence type="ECO:0000313" key="1">
    <source>
        <dbReference type="EMBL" id="CBL13694.1"/>
    </source>
</evidence>
<protein>
    <submittedName>
        <fullName evidence="1">Uncharacterized protein</fullName>
    </submittedName>
</protein>
<organism evidence="1 2">
    <name type="scientific">Roseburia intestinalis XB6B4</name>
    <dbReference type="NCBI Taxonomy" id="718255"/>
    <lineage>
        <taxon>Bacteria</taxon>
        <taxon>Bacillati</taxon>
        <taxon>Bacillota</taxon>
        <taxon>Clostridia</taxon>
        <taxon>Lachnospirales</taxon>
        <taxon>Lachnospiraceae</taxon>
        <taxon>Roseburia</taxon>
    </lineage>
</organism>
<dbReference type="EMBL" id="FP929050">
    <property type="protein sequence ID" value="CBL13694.1"/>
    <property type="molecule type" value="Genomic_DNA"/>
</dbReference>
<dbReference type="Proteomes" id="UP000008953">
    <property type="component" value="Chromosome"/>
</dbReference>